<keyword evidence="1" id="KW-1133">Transmembrane helix</keyword>
<evidence type="ECO:0000313" key="3">
    <source>
        <dbReference type="Proteomes" id="UP000721236"/>
    </source>
</evidence>
<organism evidence="2 3">
    <name type="scientific">Cupriavidus respiraculi</name>
    <dbReference type="NCBI Taxonomy" id="195930"/>
    <lineage>
        <taxon>Bacteria</taxon>
        <taxon>Pseudomonadati</taxon>
        <taxon>Pseudomonadota</taxon>
        <taxon>Betaproteobacteria</taxon>
        <taxon>Burkholderiales</taxon>
        <taxon>Burkholderiaceae</taxon>
        <taxon>Cupriavidus</taxon>
    </lineage>
</organism>
<accession>A0ABM8X2E8</accession>
<dbReference type="RefSeq" id="WP_222201606.1">
    <property type="nucleotide sequence ID" value="NZ_CAJZAH010000002.1"/>
</dbReference>
<keyword evidence="3" id="KW-1185">Reference proteome</keyword>
<sequence>MFSLFSDLARHAGQLTLAVLFMALLSMVLYGETTAGEHAKSLFSLFSTAPR</sequence>
<feature type="transmembrane region" description="Helical" evidence="1">
    <location>
        <begin position="12"/>
        <end position="31"/>
    </location>
</feature>
<protein>
    <submittedName>
        <fullName evidence="2">Uncharacterized protein</fullName>
    </submittedName>
</protein>
<dbReference type="Proteomes" id="UP000721236">
    <property type="component" value="Unassembled WGS sequence"/>
</dbReference>
<gene>
    <name evidence="2" type="ORF">LMG21510_02425</name>
</gene>
<proteinExistence type="predicted"/>
<comment type="caution">
    <text evidence="2">The sequence shown here is derived from an EMBL/GenBank/DDBJ whole genome shotgun (WGS) entry which is preliminary data.</text>
</comment>
<keyword evidence="1" id="KW-0812">Transmembrane</keyword>
<reference evidence="2 3" key="1">
    <citation type="submission" date="2021-08" db="EMBL/GenBank/DDBJ databases">
        <authorList>
            <person name="Peeters C."/>
        </authorList>
    </citation>
    <scope>NUCLEOTIDE SEQUENCE [LARGE SCALE GENOMIC DNA]</scope>
    <source>
        <strain evidence="2 3">LMG 21510</strain>
    </source>
</reference>
<keyword evidence="1" id="KW-0472">Membrane</keyword>
<evidence type="ECO:0000313" key="2">
    <source>
        <dbReference type="EMBL" id="CAG9174043.1"/>
    </source>
</evidence>
<name>A0ABM8X2E8_9BURK</name>
<dbReference type="EMBL" id="CAJZAH010000002">
    <property type="protein sequence ID" value="CAG9174043.1"/>
    <property type="molecule type" value="Genomic_DNA"/>
</dbReference>
<evidence type="ECO:0000256" key="1">
    <source>
        <dbReference type="SAM" id="Phobius"/>
    </source>
</evidence>